<dbReference type="GeneID" id="63786256"/>
<dbReference type="Gene3D" id="3.40.50.1110">
    <property type="entry name" value="SGNH hydrolase"/>
    <property type="match status" value="1"/>
</dbReference>
<feature type="region of interest" description="Disordered" evidence="1">
    <location>
        <begin position="14"/>
        <end position="36"/>
    </location>
</feature>
<dbReference type="AlphaFoldDB" id="A0A1Y2F7G8"/>
<dbReference type="GO" id="GO:0004622">
    <property type="term" value="F:phosphatidylcholine lysophospholipase activity"/>
    <property type="evidence" value="ECO:0007669"/>
    <property type="project" value="TreeGrafter"/>
</dbReference>
<keyword evidence="4" id="KW-1185">Reference proteome</keyword>
<dbReference type="InterPro" id="IPR013830">
    <property type="entry name" value="SGNH_hydro"/>
</dbReference>
<organism evidence="3 4">
    <name type="scientific">Protomyces lactucae-debilis</name>
    <dbReference type="NCBI Taxonomy" id="2754530"/>
    <lineage>
        <taxon>Eukaryota</taxon>
        <taxon>Fungi</taxon>
        <taxon>Dikarya</taxon>
        <taxon>Ascomycota</taxon>
        <taxon>Taphrinomycotina</taxon>
        <taxon>Taphrinomycetes</taxon>
        <taxon>Taphrinales</taxon>
        <taxon>Protomycetaceae</taxon>
        <taxon>Protomyces</taxon>
    </lineage>
</organism>
<accession>A0A1Y2F7G8</accession>
<dbReference type="STRING" id="56484.A0A1Y2F7G8"/>
<proteinExistence type="predicted"/>
<sequence>MGNVQPTRILCMGDSLTEGMSSPRPDGSDNPPHPYSNELHKHLSMHIAVKNAGHSGFTAAQVLEQLEKELKQVDTPYDIILIMAGTNDVLTREPQAIFDVLQKTWNLALGSGCKYVVALPILEVTFDVTMMKNQKELNRLILKHFESASSQASSPTDAERAEKGRLLCYDICSAFPQDALGDADTELYWSDPVHPTAEGYDRIAELIGGSFLEPLLTSEFKWTAGRDEALFKAFDEEKDRFIERVSKETGFAAADVKSRLAALGKLAR</sequence>
<gene>
    <name evidence="3" type="ORF">BCR37DRAFT_381280</name>
</gene>
<dbReference type="InterPro" id="IPR036514">
    <property type="entry name" value="SGNH_hydro_sf"/>
</dbReference>
<dbReference type="Proteomes" id="UP000193685">
    <property type="component" value="Unassembled WGS sequence"/>
</dbReference>
<dbReference type="OrthoDB" id="408760at2759"/>
<name>A0A1Y2F7G8_PROLT</name>
<evidence type="ECO:0000313" key="4">
    <source>
        <dbReference type="Proteomes" id="UP000193685"/>
    </source>
</evidence>
<dbReference type="SUPFAM" id="SSF52266">
    <property type="entry name" value="SGNH hydrolase"/>
    <property type="match status" value="1"/>
</dbReference>
<evidence type="ECO:0000259" key="2">
    <source>
        <dbReference type="Pfam" id="PF13472"/>
    </source>
</evidence>
<dbReference type="EMBL" id="MCFI01000014">
    <property type="protein sequence ID" value="ORY79838.1"/>
    <property type="molecule type" value="Genomic_DNA"/>
</dbReference>
<reference evidence="3 4" key="1">
    <citation type="submission" date="2016-07" db="EMBL/GenBank/DDBJ databases">
        <title>Pervasive Adenine N6-methylation of Active Genes in Fungi.</title>
        <authorList>
            <consortium name="DOE Joint Genome Institute"/>
            <person name="Mondo S.J."/>
            <person name="Dannebaum R.O."/>
            <person name="Kuo R.C."/>
            <person name="Labutti K."/>
            <person name="Haridas S."/>
            <person name="Kuo A."/>
            <person name="Salamov A."/>
            <person name="Ahrendt S.R."/>
            <person name="Lipzen A."/>
            <person name="Sullivan W."/>
            <person name="Andreopoulos W.B."/>
            <person name="Clum A."/>
            <person name="Lindquist E."/>
            <person name="Daum C."/>
            <person name="Ramamoorthy G.K."/>
            <person name="Gryganskyi A."/>
            <person name="Culley D."/>
            <person name="Magnuson J.K."/>
            <person name="James T.Y."/>
            <person name="O'Malley M.A."/>
            <person name="Stajich J.E."/>
            <person name="Spatafora J.W."/>
            <person name="Visel A."/>
            <person name="Grigoriev I.V."/>
        </authorList>
    </citation>
    <scope>NUCLEOTIDE SEQUENCE [LARGE SCALE GENOMIC DNA]</scope>
    <source>
        <strain evidence="3 4">12-1054</strain>
    </source>
</reference>
<keyword evidence="3" id="KW-0378">Hydrolase</keyword>
<evidence type="ECO:0000313" key="3">
    <source>
        <dbReference type="EMBL" id="ORY79838.1"/>
    </source>
</evidence>
<dbReference type="CDD" id="cd00229">
    <property type="entry name" value="SGNH_hydrolase"/>
    <property type="match status" value="1"/>
</dbReference>
<dbReference type="PANTHER" id="PTHR30383">
    <property type="entry name" value="THIOESTERASE 1/PROTEASE 1/LYSOPHOSPHOLIPASE L1"/>
    <property type="match status" value="1"/>
</dbReference>
<comment type="caution">
    <text evidence="3">The sequence shown here is derived from an EMBL/GenBank/DDBJ whole genome shotgun (WGS) entry which is preliminary data.</text>
</comment>
<dbReference type="PANTHER" id="PTHR30383:SF19">
    <property type="entry name" value="FIBRONECTIN TYPE-III DOMAIN-CONTAINING PROTEIN"/>
    <property type="match status" value="1"/>
</dbReference>
<evidence type="ECO:0000256" key="1">
    <source>
        <dbReference type="SAM" id="MobiDB-lite"/>
    </source>
</evidence>
<dbReference type="InterPro" id="IPR051532">
    <property type="entry name" value="Ester_Hydrolysis_Enzymes"/>
</dbReference>
<dbReference type="Pfam" id="PF13472">
    <property type="entry name" value="Lipase_GDSL_2"/>
    <property type="match status" value="1"/>
</dbReference>
<feature type="domain" description="SGNH hydrolase-type esterase" evidence="2">
    <location>
        <begin position="11"/>
        <end position="202"/>
    </location>
</feature>
<protein>
    <submittedName>
        <fullName evidence="3">SGNH hydrolase-type esterase domain-containing protein</fullName>
    </submittedName>
</protein>
<dbReference type="RefSeq" id="XP_040723972.1">
    <property type="nucleotide sequence ID" value="XM_040869657.1"/>
</dbReference>